<organism evidence="1">
    <name type="scientific">uncultured Cytophagales bacterium</name>
    <dbReference type="NCBI Taxonomy" id="158755"/>
    <lineage>
        <taxon>Bacteria</taxon>
        <taxon>Pseudomonadati</taxon>
        <taxon>Bacteroidota</taxon>
        <taxon>Sphingobacteriia</taxon>
        <taxon>Sphingobacteriales</taxon>
        <taxon>environmental samples</taxon>
    </lineage>
</organism>
<name>A0A6J4JSG6_9SPHI</name>
<evidence type="ECO:0000313" key="1">
    <source>
        <dbReference type="EMBL" id="CAA9286077.1"/>
    </source>
</evidence>
<reference evidence="1" key="1">
    <citation type="submission" date="2020-02" db="EMBL/GenBank/DDBJ databases">
        <authorList>
            <person name="Meier V. D."/>
        </authorList>
    </citation>
    <scope>NUCLEOTIDE SEQUENCE</scope>
    <source>
        <strain evidence="1">AVDCRST_MAG56</strain>
    </source>
</reference>
<accession>A0A6J4JSG6</accession>
<protein>
    <submittedName>
        <fullName evidence="1">Uncharacterized protein</fullName>
    </submittedName>
</protein>
<dbReference type="AlphaFoldDB" id="A0A6J4JSG6"/>
<sequence length="170" mass="19866">MGHLYREKVKDFVSLLFDLFFGSTRRLGRLPEGEEWGPPEVQPLPRKNPDEVPFVWSLVGNIVWDHPYGEEKEIRRGTKHFSPGAKVYCLPAKWGDGYRKIKVIGRPRGTTRYIFVVICSAHVTNWRLDKVYSPHVKRLMLGNRGWDDSEKSRQEIEEMARALNQREPEC</sequence>
<dbReference type="EMBL" id="CADCTQ010000348">
    <property type="protein sequence ID" value="CAA9286077.1"/>
    <property type="molecule type" value="Genomic_DNA"/>
</dbReference>
<proteinExistence type="predicted"/>
<gene>
    <name evidence="1" type="ORF">AVDCRST_MAG56-4138</name>
</gene>